<reference evidence="3 4" key="1">
    <citation type="journal article" date="2012" name="BMC Genomics">
        <title>Comparative genomic analysis of human infective Trypanosoma cruzi lineages with the bat-restricted subspecies T. cruzi marinkellei.</title>
        <authorList>
            <person name="Franzen O."/>
            <person name="Talavera-Lopez C."/>
            <person name="Ochaya S."/>
            <person name="Butler C.E."/>
            <person name="Messenger L.A."/>
            <person name="Lewis M.D."/>
            <person name="Llewellyn M.S."/>
            <person name="Marinkelle C.J."/>
            <person name="Tyler K.M."/>
            <person name="Miles M.A."/>
            <person name="Andersson B."/>
        </authorList>
    </citation>
    <scope>NUCLEOTIDE SEQUENCE [LARGE SCALE GENOMIC DNA]</scope>
    <source>
        <strain evidence="3 4">B7</strain>
    </source>
</reference>
<evidence type="ECO:0000313" key="3">
    <source>
        <dbReference type="EMBL" id="EKF30651.1"/>
    </source>
</evidence>
<keyword evidence="4" id="KW-1185">Reference proteome</keyword>
<sequence length="230" mass="25864">MLRRFASRPVFAQRCAVAGYFTLSPARFQGADSSGSEAPADSNAKHDTNTSGAASRWRRPTAAQLRARRPQLPPAFDVVHWNDEDMSSGHLLRVLHRDSFVVLDYHRQVKKLGEEGNKAERVVSVMLPAVYTARFLGVLEGRLEKVEVQSRFTNAVFAPDPAAPHTFILNCTSTRPPQQQQQQQQQQNGGNGEEEKFDWTVKFDVAESLMLHRFLTQALHYNTGFARTLV</sequence>
<feature type="domain" description="SUN" evidence="2">
    <location>
        <begin position="36"/>
        <end position="224"/>
    </location>
</feature>
<dbReference type="GO" id="GO:0003677">
    <property type="term" value="F:DNA binding"/>
    <property type="evidence" value="ECO:0007669"/>
    <property type="project" value="InterPro"/>
</dbReference>
<dbReference type="InterPro" id="IPR032680">
    <property type="entry name" value="SUN1_N"/>
</dbReference>
<dbReference type="Proteomes" id="UP000007350">
    <property type="component" value="Unassembled WGS sequence"/>
</dbReference>
<protein>
    <submittedName>
        <fullName evidence="3">Mitochondrial RNA-binding protein 2, putative,MRP2, putative,gBP25, putative</fullName>
    </submittedName>
</protein>
<dbReference type="GO" id="GO:0006355">
    <property type="term" value="P:regulation of DNA-templated transcription"/>
    <property type="evidence" value="ECO:0007669"/>
    <property type="project" value="InterPro"/>
</dbReference>
<organism evidence="3 4">
    <name type="scientific">Trypanosoma cruzi marinkellei</name>
    <dbReference type="NCBI Taxonomy" id="85056"/>
    <lineage>
        <taxon>Eukaryota</taxon>
        <taxon>Discoba</taxon>
        <taxon>Euglenozoa</taxon>
        <taxon>Kinetoplastea</taxon>
        <taxon>Metakinetoplastina</taxon>
        <taxon>Trypanosomatida</taxon>
        <taxon>Trypanosomatidae</taxon>
        <taxon>Trypanosoma</taxon>
        <taxon>Schizotrypanum</taxon>
    </lineage>
</organism>
<name>K2N7J0_TRYCR</name>
<evidence type="ECO:0000256" key="1">
    <source>
        <dbReference type="SAM" id="MobiDB-lite"/>
    </source>
</evidence>
<feature type="compositionally biased region" description="Low complexity" evidence="1">
    <location>
        <begin position="178"/>
        <end position="187"/>
    </location>
</feature>
<accession>K2N7J0</accession>
<dbReference type="InterPro" id="IPR009044">
    <property type="entry name" value="ssDNA-bd_transcriptional_reg"/>
</dbReference>
<evidence type="ECO:0000313" key="4">
    <source>
        <dbReference type="Proteomes" id="UP000007350"/>
    </source>
</evidence>
<dbReference type="SUPFAM" id="SSF54447">
    <property type="entry name" value="ssDNA-binding transcriptional regulator domain"/>
    <property type="match status" value="1"/>
</dbReference>
<evidence type="ECO:0000259" key="2">
    <source>
        <dbReference type="Pfam" id="PF09387"/>
    </source>
</evidence>
<gene>
    <name evidence="3" type="ORF">MOQ_005534</name>
</gene>
<feature type="region of interest" description="Disordered" evidence="1">
    <location>
        <begin position="170"/>
        <end position="193"/>
    </location>
</feature>
<feature type="region of interest" description="Disordered" evidence="1">
    <location>
        <begin position="31"/>
        <end position="66"/>
    </location>
</feature>
<comment type="caution">
    <text evidence="3">The sequence shown here is derived from an EMBL/GenBank/DDBJ whole genome shotgun (WGS) entry which is preliminary data.</text>
</comment>
<dbReference type="Pfam" id="PF09387">
    <property type="entry name" value="MRP"/>
    <property type="match status" value="1"/>
</dbReference>
<dbReference type="EMBL" id="AHKC01011897">
    <property type="protein sequence ID" value="EKF30651.1"/>
    <property type="molecule type" value="Genomic_DNA"/>
</dbReference>
<dbReference type="Gene3D" id="2.30.31.40">
    <property type="match status" value="1"/>
</dbReference>
<dbReference type="AlphaFoldDB" id="K2N7J0"/>
<proteinExistence type="predicted"/>
<dbReference type="OrthoDB" id="271781at2759"/>